<dbReference type="Gene3D" id="3.40.50.2300">
    <property type="match status" value="1"/>
</dbReference>
<name>A0A1H9G6P8_9BACT</name>
<dbReference type="PANTHER" id="PTHR48111:SF17">
    <property type="entry name" value="TRANSCRIPTIONAL REGULATORY PROTEIN YPDB"/>
    <property type="match status" value="1"/>
</dbReference>
<dbReference type="GO" id="GO:0032993">
    <property type="term" value="C:protein-DNA complex"/>
    <property type="evidence" value="ECO:0007669"/>
    <property type="project" value="TreeGrafter"/>
</dbReference>
<dbReference type="Pfam" id="PF04397">
    <property type="entry name" value="LytTR"/>
    <property type="match status" value="1"/>
</dbReference>
<dbReference type="Gene3D" id="2.40.50.1020">
    <property type="entry name" value="LytTr DNA-binding domain"/>
    <property type="match status" value="1"/>
</dbReference>
<dbReference type="GO" id="GO:0000156">
    <property type="term" value="F:phosphorelay response regulator activity"/>
    <property type="evidence" value="ECO:0007669"/>
    <property type="project" value="TreeGrafter"/>
</dbReference>
<dbReference type="Pfam" id="PF00072">
    <property type="entry name" value="Response_reg"/>
    <property type="match status" value="1"/>
</dbReference>
<dbReference type="InterPro" id="IPR001789">
    <property type="entry name" value="Sig_transdc_resp-reg_receiver"/>
</dbReference>
<dbReference type="GO" id="GO:0005829">
    <property type="term" value="C:cytosol"/>
    <property type="evidence" value="ECO:0007669"/>
    <property type="project" value="TreeGrafter"/>
</dbReference>
<keyword evidence="6" id="KW-1185">Reference proteome</keyword>
<dbReference type="InterPro" id="IPR039420">
    <property type="entry name" value="WalR-like"/>
</dbReference>
<evidence type="ECO:0000313" key="5">
    <source>
        <dbReference type="EMBL" id="SEQ45468.1"/>
    </source>
</evidence>
<dbReference type="PROSITE" id="PS50930">
    <property type="entry name" value="HTH_LYTTR"/>
    <property type="match status" value="1"/>
</dbReference>
<dbReference type="InterPro" id="IPR007492">
    <property type="entry name" value="LytTR_DNA-bd_dom"/>
</dbReference>
<dbReference type="GO" id="GO:0006355">
    <property type="term" value="P:regulation of DNA-templated transcription"/>
    <property type="evidence" value="ECO:0007669"/>
    <property type="project" value="TreeGrafter"/>
</dbReference>
<dbReference type="SUPFAM" id="SSF52172">
    <property type="entry name" value="CheY-like"/>
    <property type="match status" value="1"/>
</dbReference>
<evidence type="ECO:0000313" key="6">
    <source>
        <dbReference type="Proteomes" id="UP000199021"/>
    </source>
</evidence>
<dbReference type="PROSITE" id="PS50110">
    <property type="entry name" value="RESPONSE_REGULATORY"/>
    <property type="match status" value="1"/>
</dbReference>
<proteinExistence type="predicted"/>
<evidence type="ECO:0000256" key="2">
    <source>
        <dbReference type="PROSITE-ProRule" id="PRU00169"/>
    </source>
</evidence>
<dbReference type="RefSeq" id="WP_245748499.1">
    <property type="nucleotide sequence ID" value="NZ_FOFB01000010.1"/>
</dbReference>
<dbReference type="Proteomes" id="UP000199021">
    <property type="component" value="Unassembled WGS sequence"/>
</dbReference>
<dbReference type="SMART" id="SM00850">
    <property type="entry name" value="LytTR"/>
    <property type="match status" value="1"/>
</dbReference>
<dbReference type="EMBL" id="FOFB01000010">
    <property type="protein sequence ID" value="SEQ45468.1"/>
    <property type="molecule type" value="Genomic_DNA"/>
</dbReference>
<protein>
    <submittedName>
        <fullName evidence="5">Two component transcriptional regulator, LytTR family</fullName>
    </submittedName>
</protein>
<evidence type="ECO:0000259" key="4">
    <source>
        <dbReference type="PROSITE" id="PS50930"/>
    </source>
</evidence>
<feature type="modified residue" description="4-aspartylphosphate" evidence="2">
    <location>
        <position position="59"/>
    </location>
</feature>
<dbReference type="SMART" id="SM00448">
    <property type="entry name" value="REC"/>
    <property type="match status" value="1"/>
</dbReference>
<dbReference type="PANTHER" id="PTHR48111">
    <property type="entry name" value="REGULATOR OF RPOS"/>
    <property type="match status" value="1"/>
</dbReference>
<gene>
    <name evidence="5" type="ORF">SAMN05444359_11052</name>
</gene>
<organism evidence="5 6">
    <name type="scientific">Neolewinella agarilytica</name>
    <dbReference type="NCBI Taxonomy" id="478744"/>
    <lineage>
        <taxon>Bacteria</taxon>
        <taxon>Pseudomonadati</taxon>
        <taxon>Bacteroidota</taxon>
        <taxon>Saprospiria</taxon>
        <taxon>Saprospirales</taxon>
        <taxon>Lewinellaceae</taxon>
        <taxon>Neolewinella</taxon>
    </lineage>
</organism>
<keyword evidence="1" id="KW-0238">DNA-binding</keyword>
<sequence length="246" mass="28173">MPSIKNISALVIDDEPLAHQVIETYAQDLDFLEVAGHCHRATEAYGFLAEHAVDLIFLDINMPKLKGLDFLRTLDRRPKVIITSAYGEYALESFELQVSDYLLKPFRFSRFLRAVNKVRQELEQGADAGAKEGRKSSGASAEITDHLFVKVDRQYRRLDFKDLHYLESYGNYVKLWTSEEDFLLTARTLSSFQSELPPTFQKIHKSYIVNKALVDYLEGNQLAMRSGKILPVGKLQREAVKRWIVG</sequence>
<feature type="domain" description="HTH LytTR-type" evidence="4">
    <location>
        <begin position="147"/>
        <end position="212"/>
    </location>
</feature>
<evidence type="ECO:0000259" key="3">
    <source>
        <dbReference type="PROSITE" id="PS50110"/>
    </source>
</evidence>
<keyword evidence="2" id="KW-0597">Phosphoprotein</keyword>
<dbReference type="InterPro" id="IPR011006">
    <property type="entry name" value="CheY-like_superfamily"/>
</dbReference>
<dbReference type="AlphaFoldDB" id="A0A1H9G6P8"/>
<evidence type="ECO:0000256" key="1">
    <source>
        <dbReference type="ARBA" id="ARBA00023125"/>
    </source>
</evidence>
<dbReference type="STRING" id="478744.SAMN05444359_11052"/>
<feature type="domain" description="Response regulatory" evidence="3">
    <location>
        <begin position="8"/>
        <end position="119"/>
    </location>
</feature>
<dbReference type="GO" id="GO:0000976">
    <property type="term" value="F:transcription cis-regulatory region binding"/>
    <property type="evidence" value="ECO:0007669"/>
    <property type="project" value="TreeGrafter"/>
</dbReference>
<dbReference type="InParanoid" id="A0A1H9G6P8"/>
<reference evidence="6" key="1">
    <citation type="submission" date="2016-10" db="EMBL/GenBank/DDBJ databases">
        <authorList>
            <person name="Varghese N."/>
            <person name="Submissions S."/>
        </authorList>
    </citation>
    <scope>NUCLEOTIDE SEQUENCE [LARGE SCALE GENOMIC DNA]</scope>
    <source>
        <strain evidence="6">DSM 24740</strain>
    </source>
</reference>
<accession>A0A1H9G6P8</accession>